<dbReference type="Proteomes" id="UP001264980">
    <property type="component" value="Unassembled WGS sequence"/>
</dbReference>
<feature type="domain" description="Heparinase II C-terminal" evidence="2">
    <location>
        <begin position="830"/>
        <end position="900"/>
    </location>
</feature>
<name>A0ABU1QU16_9BACT</name>
<dbReference type="GO" id="GO:0015021">
    <property type="term" value="F:heparin-sulfate lyase activity"/>
    <property type="evidence" value="ECO:0007669"/>
    <property type="project" value="UniProtKB-EC"/>
</dbReference>
<accession>A0ABU1QU16</accession>
<dbReference type="RefSeq" id="WP_309981922.1">
    <property type="nucleotide sequence ID" value="NZ_JAVDTI010000002.1"/>
</dbReference>
<dbReference type="Pfam" id="PF18675">
    <property type="entry name" value="HepII_C"/>
    <property type="match status" value="1"/>
</dbReference>
<evidence type="ECO:0000313" key="3">
    <source>
        <dbReference type="EMBL" id="MDR6804644.1"/>
    </source>
</evidence>
<dbReference type="Gene3D" id="1.50.10.100">
    <property type="entry name" value="Chondroitin AC/alginate lyase"/>
    <property type="match status" value="1"/>
</dbReference>
<keyword evidence="3" id="KW-0456">Lyase</keyword>
<proteinExistence type="predicted"/>
<evidence type="ECO:0000313" key="4">
    <source>
        <dbReference type="Proteomes" id="UP001264980"/>
    </source>
</evidence>
<dbReference type="Gene3D" id="2.60.40.2750">
    <property type="match status" value="1"/>
</dbReference>
<feature type="chain" id="PRO_5045450007" evidence="1">
    <location>
        <begin position="28"/>
        <end position="920"/>
    </location>
</feature>
<dbReference type="InterPro" id="IPR040925">
    <property type="entry name" value="HepII_C"/>
</dbReference>
<dbReference type="InterPro" id="IPR008929">
    <property type="entry name" value="Chondroitin_lyas"/>
</dbReference>
<evidence type="ECO:0000259" key="2">
    <source>
        <dbReference type="Pfam" id="PF18675"/>
    </source>
</evidence>
<dbReference type="EMBL" id="JAVDTI010000002">
    <property type="protein sequence ID" value="MDR6804644.1"/>
    <property type="molecule type" value="Genomic_DNA"/>
</dbReference>
<dbReference type="SUPFAM" id="SSF48230">
    <property type="entry name" value="Chondroitin AC/alginate lyase"/>
    <property type="match status" value="1"/>
</dbReference>
<comment type="caution">
    <text evidence="3">The sequence shown here is derived from an EMBL/GenBank/DDBJ whole genome shotgun (WGS) entry which is preliminary data.</text>
</comment>
<dbReference type="EC" id="4.2.2.7" evidence="3"/>
<dbReference type="GO" id="GO:0047488">
    <property type="term" value="F:heparin lyase activity"/>
    <property type="evidence" value="ECO:0007669"/>
    <property type="project" value="UniProtKB-EC"/>
</dbReference>
<evidence type="ECO:0000256" key="1">
    <source>
        <dbReference type="SAM" id="SignalP"/>
    </source>
</evidence>
<organism evidence="3 4">
    <name type="scientific">Dyadobacter fermentans</name>
    <dbReference type="NCBI Taxonomy" id="94254"/>
    <lineage>
        <taxon>Bacteria</taxon>
        <taxon>Pseudomonadati</taxon>
        <taxon>Bacteroidota</taxon>
        <taxon>Cytophagia</taxon>
        <taxon>Cytophagales</taxon>
        <taxon>Spirosomataceae</taxon>
        <taxon>Dyadobacter</taxon>
    </lineage>
</organism>
<sequence length="920" mass="103398">MIVVSNSKMWLGLSALLLSLLPLWAGAQSYYNNNGEIVLKINASEGHINKATTNIIRTAKDQRSKTWVALKSAHPRSAADSVGKSDVVFKVKLPHAGLYYLRTYAAESGPPTGKASHIGIQIDNQRVTRRIVFDSYHGAAQVAGKFHFTGQNQEVKLWLPYGIQLAVVEFKEFIPPAVPEAVRNYQPRIKPPASRPRLWVNQESLPVVRTRLTQGENKAAWEKVTASALAPFRFDFQADQEIFYREDVEKAAETKAFYYLMTGDKKVGAEAVTLMTNYLSVLEFGNITYGDITRDVGRSIYTAALVYDWCYDLLDAKQKKALFDPMHKLATEMEIGWPPFDESLLNGHGNEAQLSRDLLAMSIAVYDEDPEPYRYTSYRILEQLVPMRKFEYQSPRHNQGVDYGAYRFGWEMHAVWLLYRMSGQTSFDDNIKKLPEYWLYMRLPDGYMLRDGDMFSIKNKGSQPVYWKQPQTMLLSYAYSNNPLIKGEFERQGGLPDNPVLYLLVNDPSLKADHDLTKLPHTKDFGPVLGSMIARTGWDNTLNSSDVIAEIKGGGYNFGNHQHADAGAMQIFYKGIQMGDIGLYLSYGPPYDMEFNKRSISHSTMLVLDPNEQLLFRTKRHDGGSRFSQRFPLSPQETVSDAWYNYGSVVSSHFGPDAIKPTYSYFKADLTAAYTQKVSHFTREFCFLDLNRKDVPAVIILSDDIASSNADFTKYWQINTLNVPDTTGSVITLHNQLNGITGRTHVNMLVPAPSARNLEIKSGKEANSTFGQQFEVKSDKPEANAHRIMVSPKNKNRQDRFLTVFQMLSDSTKPLPVQFSEHDGRYQLTFADRVVSMSASPGLAVSAFTVTVPVDTTYQVVLTGLTSGFWSVKGNKDVAAANYDVKPGQNVIYFTSTGGVLEVTPGRSQEPQDVQPPAKP</sequence>
<reference evidence="3 4" key="1">
    <citation type="submission" date="2023-07" db="EMBL/GenBank/DDBJ databases">
        <title>Sorghum-associated microbial communities from plants grown in Nebraska, USA.</title>
        <authorList>
            <person name="Schachtman D."/>
        </authorList>
    </citation>
    <scope>NUCLEOTIDE SEQUENCE [LARGE SCALE GENOMIC DNA]</scope>
    <source>
        <strain evidence="3 4">BE57</strain>
    </source>
</reference>
<gene>
    <name evidence="3" type="ORF">J2W84_001690</name>
</gene>
<keyword evidence="4" id="KW-1185">Reference proteome</keyword>
<feature type="signal peptide" evidence="1">
    <location>
        <begin position="1"/>
        <end position="27"/>
    </location>
</feature>
<dbReference type="Gene3D" id="2.70.98.70">
    <property type="match status" value="1"/>
</dbReference>
<keyword evidence="1" id="KW-0732">Signal</keyword>
<protein>
    <submittedName>
        <fullName evidence="3">Heparin/heparan-sulfate lyase</fullName>
        <ecNumber evidence="3">4.2.2.7</ecNumber>
        <ecNumber evidence="3">4.2.2.8</ecNumber>
    </submittedName>
</protein>
<dbReference type="EC" id="4.2.2.8" evidence="3"/>